<dbReference type="UniPathway" id="UPA00138"/>
<gene>
    <name evidence="7" type="primary">pgi</name>
    <name evidence="9" type="ORF">AMJ39_05355</name>
</gene>
<comment type="subcellular location">
    <subcellularLocation>
        <location evidence="7">Cytoplasm</location>
    </subcellularLocation>
</comment>
<dbReference type="PROSITE" id="PS51463">
    <property type="entry name" value="P_GLUCOSE_ISOMERASE_3"/>
    <property type="match status" value="1"/>
</dbReference>
<evidence type="ECO:0000256" key="2">
    <source>
        <dbReference type="ARBA" id="ARBA00006604"/>
    </source>
</evidence>
<evidence type="ECO:0000256" key="5">
    <source>
        <dbReference type="ARBA" id="ARBA00023235"/>
    </source>
</evidence>
<dbReference type="Pfam" id="PF00342">
    <property type="entry name" value="PGI"/>
    <property type="match status" value="1"/>
</dbReference>
<dbReference type="PANTHER" id="PTHR11469:SF1">
    <property type="entry name" value="GLUCOSE-6-PHOSPHATE ISOMERASE"/>
    <property type="match status" value="1"/>
</dbReference>
<dbReference type="CDD" id="cd05016">
    <property type="entry name" value="SIS_PGI_2"/>
    <property type="match status" value="1"/>
</dbReference>
<dbReference type="SUPFAM" id="SSF53697">
    <property type="entry name" value="SIS domain"/>
    <property type="match status" value="1"/>
</dbReference>
<dbReference type="GO" id="GO:0097367">
    <property type="term" value="F:carbohydrate derivative binding"/>
    <property type="evidence" value="ECO:0007669"/>
    <property type="project" value="InterPro"/>
</dbReference>
<dbReference type="InterPro" id="IPR001672">
    <property type="entry name" value="G6P_Isomerase"/>
</dbReference>
<keyword evidence="7" id="KW-0963">Cytoplasm</keyword>
<evidence type="ECO:0000256" key="8">
    <source>
        <dbReference type="RuleBase" id="RU000612"/>
    </source>
</evidence>
<dbReference type="PROSITE" id="PS00174">
    <property type="entry name" value="P_GLUCOSE_ISOMERASE_2"/>
    <property type="match status" value="1"/>
</dbReference>
<proteinExistence type="inferred from homology"/>
<comment type="similarity">
    <text evidence="2 7 8">Belongs to the GPI family.</text>
</comment>
<dbReference type="GO" id="GO:0048029">
    <property type="term" value="F:monosaccharide binding"/>
    <property type="evidence" value="ECO:0007669"/>
    <property type="project" value="TreeGrafter"/>
</dbReference>
<evidence type="ECO:0000313" key="9">
    <source>
        <dbReference type="EMBL" id="KPJ53253.1"/>
    </source>
</evidence>
<comment type="function">
    <text evidence="7">Catalyzes the reversible isomerization of glucose-6-phosphate to fructose-6-phosphate.</text>
</comment>
<evidence type="ECO:0000256" key="4">
    <source>
        <dbReference type="ARBA" id="ARBA00023152"/>
    </source>
</evidence>
<evidence type="ECO:0000256" key="6">
    <source>
        <dbReference type="ARBA" id="ARBA00029321"/>
    </source>
</evidence>
<dbReference type="InterPro" id="IPR035476">
    <property type="entry name" value="SIS_PGI_1"/>
</dbReference>
<sequence length="469" mass="51522">MVEILTIDVGHLVNDEDSENFLSQSAFRSIDERYGSPFDEIRDALEKNDLPIARPFSDPSLPAVRETAASLREKYRDFILFGIGGSSLGFRAIEQTLKGPFHHRQALAHDEPRVLVLDNVDPVMAEQVGAFLDPRTTGLIYISKSGSTPESAANFLHFLDRYAKAGGSQEDIVIICAPGDNGINRIAKRLGCHTFHMPPDLPGRYSVLSPVGFLPAELIGIDSRQLLAGARATHQAILDTPAGQNPVLLLGSCLAELAAKGKSIHVLFSYGTSLAQFGLWFVQLWSESLGKKESTAGAIVNSGTTPLAALGATDQHSLLQLFKEGPNDKAYGFVTIDAFTADVRIAGGFPSEKEYSYFAGHTMGEQLKIEQLATEMSLVRAGRPCYRIVLRDISAHTLGALFYFMEVLVIFIARLWDVNPFDQPGVEEGKQMTYSLMGRQDYASLRGFYEKELASFEAQRILLSIRDRS</sequence>
<dbReference type="InterPro" id="IPR018189">
    <property type="entry name" value="Phosphoglucose_isomerase_CS"/>
</dbReference>
<organism evidence="9 10">
    <name type="scientific">candidate division TA06 bacterium DG_24</name>
    <dbReference type="NCBI Taxonomy" id="1703770"/>
    <lineage>
        <taxon>Bacteria</taxon>
        <taxon>Bacteria division TA06</taxon>
    </lineage>
</organism>
<keyword evidence="4 7" id="KW-0324">Glycolysis</keyword>
<dbReference type="HAMAP" id="MF_00473">
    <property type="entry name" value="G6P_isomerase"/>
    <property type="match status" value="1"/>
</dbReference>
<dbReference type="GO" id="GO:0006094">
    <property type="term" value="P:gluconeogenesis"/>
    <property type="evidence" value="ECO:0007669"/>
    <property type="project" value="UniProtKB-UniRule"/>
</dbReference>
<dbReference type="AlphaFoldDB" id="A0A0S7WSP9"/>
<dbReference type="GO" id="GO:0051156">
    <property type="term" value="P:glucose 6-phosphate metabolic process"/>
    <property type="evidence" value="ECO:0007669"/>
    <property type="project" value="TreeGrafter"/>
</dbReference>
<evidence type="ECO:0000256" key="1">
    <source>
        <dbReference type="ARBA" id="ARBA00004926"/>
    </source>
</evidence>
<comment type="catalytic activity">
    <reaction evidence="6 7 8">
        <text>alpha-D-glucose 6-phosphate = beta-D-fructose 6-phosphate</text>
        <dbReference type="Rhea" id="RHEA:11816"/>
        <dbReference type="ChEBI" id="CHEBI:57634"/>
        <dbReference type="ChEBI" id="CHEBI:58225"/>
        <dbReference type="EC" id="5.3.1.9"/>
    </reaction>
</comment>
<dbReference type="InterPro" id="IPR046348">
    <property type="entry name" value="SIS_dom_sf"/>
</dbReference>
<dbReference type="Proteomes" id="UP000052008">
    <property type="component" value="Unassembled WGS sequence"/>
</dbReference>
<dbReference type="STRING" id="1703770.AMJ39_05355"/>
<dbReference type="PANTHER" id="PTHR11469">
    <property type="entry name" value="GLUCOSE-6-PHOSPHATE ISOMERASE"/>
    <property type="match status" value="1"/>
</dbReference>
<dbReference type="EC" id="5.3.1.9" evidence="7"/>
<dbReference type="GO" id="GO:0004347">
    <property type="term" value="F:glucose-6-phosphate isomerase activity"/>
    <property type="evidence" value="ECO:0007669"/>
    <property type="project" value="UniProtKB-UniRule"/>
</dbReference>
<evidence type="ECO:0000256" key="3">
    <source>
        <dbReference type="ARBA" id="ARBA00022432"/>
    </source>
</evidence>
<dbReference type="InterPro" id="IPR035482">
    <property type="entry name" value="SIS_PGI_2"/>
</dbReference>
<dbReference type="GO" id="GO:0005829">
    <property type="term" value="C:cytosol"/>
    <property type="evidence" value="ECO:0007669"/>
    <property type="project" value="TreeGrafter"/>
</dbReference>
<reference evidence="9 10" key="1">
    <citation type="journal article" date="2015" name="Microbiome">
        <title>Genomic resolution of linkages in carbon, nitrogen, and sulfur cycling among widespread estuary sediment bacteria.</title>
        <authorList>
            <person name="Baker B.J."/>
            <person name="Lazar C.S."/>
            <person name="Teske A.P."/>
            <person name="Dick G.J."/>
        </authorList>
    </citation>
    <scope>NUCLEOTIDE SEQUENCE [LARGE SCALE GENOMIC DNA]</scope>
    <source>
        <strain evidence="9">DG_24</strain>
    </source>
</reference>
<comment type="pathway">
    <text evidence="1 7 8">Carbohydrate degradation; glycolysis; D-glyceraldehyde 3-phosphate and glycerone phosphate from D-glucose: step 2/4.</text>
</comment>
<feature type="active site" evidence="7">
    <location>
        <position position="430"/>
    </location>
</feature>
<dbReference type="Gene3D" id="3.40.50.10490">
    <property type="entry name" value="Glucose-6-phosphate isomerase like protein, domain 1"/>
    <property type="match status" value="2"/>
</dbReference>
<keyword evidence="5 7" id="KW-0413">Isomerase</keyword>
<evidence type="ECO:0000313" key="10">
    <source>
        <dbReference type="Proteomes" id="UP000052008"/>
    </source>
</evidence>
<dbReference type="PATRIC" id="fig|1703770.3.peg.554"/>
<protein>
    <recommendedName>
        <fullName evidence="7">Glucose-6-phosphate isomerase</fullName>
        <shortName evidence="7">GPI</shortName>
        <ecNumber evidence="7">5.3.1.9</ecNumber>
    </recommendedName>
    <alternativeName>
        <fullName evidence="7">Phosphoglucose isomerase</fullName>
        <shortName evidence="7">PGI</shortName>
    </alternativeName>
    <alternativeName>
        <fullName evidence="7">Phosphohexose isomerase</fullName>
        <shortName evidence="7">PHI</shortName>
    </alternativeName>
</protein>
<accession>A0A0S7WSP9</accession>
<name>A0A0S7WSP9_UNCT6</name>
<dbReference type="CDD" id="cd05015">
    <property type="entry name" value="SIS_PGI_1"/>
    <property type="match status" value="1"/>
</dbReference>
<comment type="pathway">
    <text evidence="7">Carbohydrate biosynthesis; gluconeogenesis.</text>
</comment>
<dbReference type="PRINTS" id="PR00662">
    <property type="entry name" value="G6PISOMERASE"/>
</dbReference>
<keyword evidence="3 7" id="KW-0312">Gluconeogenesis</keyword>
<comment type="caution">
    <text evidence="9">The sequence shown here is derived from an EMBL/GenBank/DDBJ whole genome shotgun (WGS) entry which is preliminary data.</text>
</comment>
<dbReference type="GO" id="GO:0006096">
    <property type="term" value="P:glycolytic process"/>
    <property type="evidence" value="ECO:0007669"/>
    <property type="project" value="UniProtKB-UniRule"/>
</dbReference>
<evidence type="ECO:0000256" key="7">
    <source>
        <dbReference type="HAMAP-Rule" id="MF_00473"/>
    </source>
</evidence>
<feature type="active site" evidence="7">
    <location>
        <position position="316"/>
    </location>
</feature>
<dbReference type="EMBL" id="LIZS01000025">
    <property type="protein sequence ID" value="KPJ53253.1"/>
    <property type="molecule type" value="Genomic_DNA"/>
</dbReference>
<feature type="active site" description="Proton donor" evidence="7">
    <location>
        <position position="287"/>
    </location>
</feature>
<dbReference type="UniPathway" id="UPA00109">
    <property type="reaction ID" value="UER00181"/>
</dbReference>